<feature type="compositionally biased region" description="Basic and acidic residues" evidence="3">
    <location>
        <begin position="158"/>
        <end position="170"/>
    </location>
</feature>
<dbReference type="AlphaFoldDB" id="A0AAD3DG40"/>
<dbReference type="SUPFAM" id="SSF52540">
    <property type="entry name" value="P-loop containing nucleoside triphosphate hydrolases"/>
    <property type="match status" value="1"/>
</dbReference>
<evidence type="ECO:0008006" key="6">
    <source>
        <dbReference type="Google" id="ProtNLM"/>
    </source>
</evidence>
<dbReference type="GO" id="GO:0016020">
    <property type="term" value="C:membrane"/>
    <property type="evidence" value="ECO:0007669"/>
    <property type="project" value="TreeGrafter"/>
</dbReference>
<keyword evidence="5" id="KW-1185">Reference proteome</keyword>
<accession>A0AAD3DG40</accession>
<organism evidence="4 5">
    <name type="scientific">Astrephomene gubernaculifera</name>
    <dbReference type="NCBI Taxonomy" id="47775"/>
    <lineage>
        <taxon>Eukaryota</taxon>
        <taxon>Viridiplantae</taxon>
        <taxon>Chlorophyta</taxon>
        <taxon>core chlorophytes</taxon>
        <taxon>Chlorophyceae</taxon>
        <taxon>CS clade</taxon>
        <taxon>Chlamydomonadales</taxon>
        <taxon>Astrephomenaceae</taxon>
        <taxon>Astrephomene</taxon>
    </lineage>
</organism>
<dbReference type="PANTHER" id="PTHR24223">
    <property type="entry name" value="ATP-BINDING CASSETTE SUB-FAMILY C"/>
    <property type="match status" value="1"/>
</dbReference>
<keyword evidence="1" id="KW-0547">Nucleotide-binding</keyword>
<dbReference type="Proteomes" id="UP001054857">
    <property type="component" value="Unassembled WGS sequence"/>
</dbReference>
<evidence type="ECO:0000313" key="4">
    <source>
        <dbReference type="EMBL" id="GFR40948.1"/>
    </source>
</evidence>
<feature type="non-terminal residue" evidence="4">
    <location>
        <position position="1"/>
    </location>
</feature>
<dbReference type="InterPro" id="IPR050173">
    <property type="entry name" value="ABC_transporter_C-like"/>
</dbReference>
<evidence type="ECO:0000313" key="5">
    <source>
        <dbReference type="Proteomes" id="UP001054857"/>
    </source>
</evidence>
<evidence type="ECO:0000256" key="3">
    <source>
        <dbReference type="SAM" id="MobiDB-lite"/>
    </source>
</evidence>
<dbReference type="PANTHER" id="PTHR24223:SF453">
    <property type="entry name" value="ABC TRANSPORTER"/>
    <property type="match status" value="1"/>
</dbReference>
<proteinExistence type="predicted"/>
<dbReference type="GO" id="GO:0042626">
    <property type="term" value="F:ATPase-coupled transmembrane transporter activity"/>
    <property type="evidence" value="ECO:0007669"/>
    <property type="project" value="TreeGrafter"/>
</dbReference>
<dbReference type="GO" id="GO:0005524">
    <property type="term" value="F:ATP binding"/>
    <property type="evidence" value="ECO:0007669"/>
    <property type="project" value="UniProtKB-KW"/>
</dbReference>
<dbReference type="Gene3D" id="3.40.50.300">
    <property type="entry name" value="P-loop containing nucleotide triphosphate hydrolases"/>
    <property type="match status" value="1"/>
</dbReference>
<reference evidence="4 5" key="1">
    <citation type="journal article" date="2021" name="Sci. Rep.">
        <title>Genome sequencing of the multicellular alga Astrephomene provides insights into convergent evolution of germ-soma differentiation.</title>
        <authorList>
            <person name="Yamashita S."/>
            <person name="Yamamoto K."/>
            <person name="Matsuzaki R."/>
            <person name="Suzuki S."/>
            <person name="Yamaguchi H."/>
            <person name="Hirooka S."/>
            <person name="Minakuchi Y."/>
            <person name="Miyagishima S."/>
            <person name="Kawachi M."/>
            <person name="Toyoda A."/>
            <person name="Nozaki H."/>
        </authorList>
    </citation>
    <scope>NUCLEOTIDE SEQUENCE [LARGE SCALE GENOMIC DNA]</scope>
    <source>
        <strain evidence="4 5">NIES-4017</strain>
    </source>
</reference>
<comment type="caution">
    <text evidence="4">The sequence shown here is derived from an EMBL/GenBank/DDBJ whole genome shotgun (WGS) entry which is preliminary data.</text>
</comment>
<evidence type="ECO:0000256" key="2">
    <source>
        <dbReference type="ARBA" id="ARBA00022840"/>
    </source>
</evidence>
<feature type="region of interest" description="Disordered" evidence="3">
    <location>
        <begin position="125"/>
        <end position="170"/>
    </location>
</feature>
<gene>
    <name evidence="4" type="ORF">Agub_g1612</name>
</gene>
<protein>
    <recommendedName>
        <fullName evidence="6">ABC transporter domain-containing protein</fullName>
    </recommendedName>
</protein>
<dbReference type="EMBL" id="BMAR01000001">
    <property type="protein sequence ID" value="GFR40948.1"/>
    <property type="molecule type" value="Genomic_DNA"/>
</dbReference>
<name>A0AAD3DG40_9CHLO</name>
<keyword evidence="2" id="KW-0067">ATP-binding</keyword>
<sequence length="170" mass="17689">ARVSLARVCYARPAVALLDDPLSAVDPRVGWELFKRAIGPDGLLASCGATRILATHQRQYLPLCDQLLVLRRGRLAALGPWRQVAALQLPELTGGFGGAAAAGAGAGLQQKAASAADLTAPIHGEPLQQQQQQRLSEGAVGQGGLEEDALVPAAGGEGARDGDWREQQEA</sequence>
<evidence type="ECO:0000256" key="1">
    <source>
        <dbReference type="ARBA" id="ARBA00022741"/>
    </source>
</evidence>
<feature type="non-terminal residue" evidence="4">
    <location>
        <position position="170"/>
    </location>
</feature>
<dbReference type="InterPro" id="IPR027417">
    <property type="entry name" value="P-loop_NTPase"/>
</dbReference>